<feature type="compositionally biased region" description="Basic and acidic residues" evidence="1">
    <location>
        <begin position="102"/>
        <end position="122"/>
    </location>
</feature>
<proteinExistence type="predicted"/>
<organism evidence="3 4">
    <name type="scientific">Gossypium stocksii</name>
    <dbReference type="NCBI Taxonomy" id="47602"/>
    <lineage>
        <taxon>Eukaryota</taxon>
        <taxon>Viridiplantae</taxon>
        <taxon>Streptophyta</taxon>
        <taxon>Embryophyta</taxon>
        <taxon>Tracheophyta</taxon>
        <taxon>Spermatophyta</taxon>
        <taxon>Magnoliopsida</taxon>
        <taxon>eudicotyledons</taxon>
        <taxon>Gunneridae</taxon>
        <taxon>Pentapetalae</taxon>
        <taxon>rosids</taxon>
        <taxon>malvids</taxon>
        <taxon>Malvales</taxon>
        <taxon>Malvaceae</taxon>
        <taxon>Malvoideae</taxon>
        <taxon>Gossypium</taxon>
    </lineage>
</organism>
<dbReference type="InterPro" id="IPR044824">
    <property type="entry name" value="MAIN-like"/>
</dbReference>
<comment type="caution">
    <text evidence="3">The sequence shown here is derived from an EMBL/GenBank/DDBJ whole genome shotgun (WGS) entry which is preliminary data.</text>
</comment>
<protein>
    <recommendedName>
        <fullName evidence="2">Aminotransferase-like plant mobile domain-containing protein</fullName>
    </recommendedName>
</protein>
<dbReference type="Pfam" id="PF10536">
    <property type="entry name" value="PMD"/>
    <property type="match status" value="1"/>
</dbReference>
<evidence type="ECO:0000259" key="2">
    <source>
        <dbReference type="Pfam" id="PF10536"/>
    </source>
</evidence>
<feature type="compositionally biased region" description="Basic residues" evidence="1">
    <location>
        <begin position="35"/>
        <end position="44"/>
    </location>
</feature>
<gene>
    <name evidence="3" type="ORF">J1N35_040142</name>
</gene>
<dbReference type="EMBL" id="JAIQCV010000012">
    <property type="protein sequence ID" value="KAH1038399.1"/>
    <property type="molecule type" value="Genomic_DNA"/>
</dbReference>
<feature type="domain" description="Aminotransferase-like plant mobile" evidence="2">
    <location>
        <begin position="253"/>
        <end position="317"/>
    </location>
</feature>
<dbReference type="GO" id="GO:0010073">
    <property type="term" value="P:meristem maintenance"/>
    <property type="evidence" value="ECO:0007669"/>
    <property type="project" value="InterPro"/>
</dbReference>
<dbReference type="OrthoDB" id="990873at2759"/>
<feature type="compositionally biased region" description="Basic and acidic residues" evidence="1">
    <location>
        <begin position="81"/>
        <end position="92"/>
    </location>
</feature>
<dbReference type="PANTHER" id="PTHR46033:SF8">
    <property type="entry name" value="PROTEIN MAINTENANCE OF MERISTEMS-LIKE"/>
    <property type="match status" value="1"/>
</dbReference>
<dbReference type="InterPro" id="IPR019557">
    <property type="entry name" value="AminoTfrase-like_pln_mobile"/>
</dbReference>
<keyword evidence="4" id="KW-1185">Reference proteome</keyword>
<evidence type="ECO:0000313" key="3">
    <source>
        <dbReference type="EMBL" id="KAH1038399.1"/>
    </source>
</evidence>
<dbReference type="AlphaFoldDB" id="A0A9D3ZIJ2"/>
<evidence type="ECO:0000313" key="4">
    <source>
        <dbReference type="Proteomes" id="UP000828251"/>
    </source>
</evidence>
<name>A0A9D3ZIJ2_9ROSI</name>
<reference evidence="3 4" key="1">
    <citation type="journal article" date="2021" name="Plant Biotechnol. J.">
        <title>Multi-omics assisted identification of the key and species-specific regulatory components of drought-tolerant mechanisms in Gossypium stocksii.</title>
        <authorList>
            <person name="Yu D."/>
            <person name="Ke L."/>
            <person name="Zhang D."/>
            <person name="Wu Y."/>
            <person name="Sun Y."/>
            <person name="Mei J."/>
            <person name="Sun J."/>
            <person name="Sun Y."/>
        </authorList>
    </citation>
    <scope>NUCLEOTIDE SEQUENCE [LARGE SCALE GENOMIC DNA]</scope>
    <source>
        <strain evidence="4">cv. E1</strain>
        <tissue evidence="3">Leaf</tissue>
    </source>
</reference>
<feature type="region of interest" description="Disordered" evidence="1">
    <location>
        <begin position="25"/>
        <end position="128"/>
    </location>
</feature>
<accession>A0A9D3ZIJ2</accession>
<dbReference type="PANTHER" id="PTHR46033">
    <property type="entry name" value="PROTEIN MAIN-LIKE 2"/>
    <property type="match status" value="1"/>
</dbReference>
<feature type="compositionally biased region" description="Polar residues" evidence="1">
    <location>
        <begin position="59"/>
        <end position="78"/>
    </location>
</feature>
<evidence type="ECO:0000256" key="1">
    <source>
        <dbReference type="SAM" id="MobiDB-lite"/>
    </source>
</evidence>
<sequence>MQEQSRRVNATSKVHYKHIDSVLNSDLLAWQGRRGPFKVRKQGNRRTVGNTKPRDKNQGDSNGSKSNSGQDRAKTSCQKDVPTRETVQDKNGRKPGQKVHKKEQPDCKASREVPKATGEIRGESSQCHSEVATRALREWVGENVMGQSSKPVTMAQDAPHRENVQLQLRLLVDGYAVTGSTQSTDWDAVCYELLGAVPDRIKGGRIEMGWLRDTFSKPDDDSTKLKRIRYARAYILQIIWNHSTSYVGIPTSPEDIRLLLDQWSKAQFQWTPYEDPAIRVVIPDELLQNLNIWHVKVPIVTYAIVEIHQSDRVLRQFRF</sequence>
<dbReference type="Proteomes" id="UP000828251">
    <property type="component" value="Unassembled WGS sequence"/>
</dbReference>